<name>A0ABS9BUJ7_9BACT</name>
<dbReference type="Pfam" id="PF14307">
    <property type="entry name" value="Glyco_tran_WbsX"/>
    <property type="match status" value="1"/>
</dbReference>
<keyword evidence="2" id="KW-1185">Reference proteome</keyword>
<dbReference type="PANTHER" id="PTHR41244">
    <property type="entry name" value="RHAMNAN SYNTHESIS F"/>
    <property type="match status" value="1"/>
</dbReference>
<dbReference type="RefSeq" id="WP_234861070.1">
    <property type="nucleotide sequence ID" value="NZ_JAKEVZ010000005.1"/>
</dbReference>
<comment type="caution">
    <text evidence="1">The sequence shown here is derived from an EMBL/GenBank/DDBJ whole genome shotgun (WGS) entry which is preliminary data.</text>
</comment>
<gene>
    <name evidence="1" type="ORF">L0U89_08075</name>
</gene>
<protein>
    <submittedName>
        <fullName evidence="1">Glycoside hydrolase family 99-like domain-containing protein</fullName>
    </submittedName>
</protein>
<reference evidence="1 2" key="1">
    <citation type="submission" date="2022-01" db="EMBL/GenBank/DDBJ databases">
        <title>Mariniradius saccharolyticus sp. nov., isolated from sediment of a river.</title>
        <authorList>
            <person name="Liu H."/>
        </authorList>
    </citation>
    <scope>NUCLEOTIDE SEQUENCE [LARGE SCALE GENOMIC DNA]</scope>
    <source>
        <strain evidence="1 2">RY-2</strain>
    </source>
</reference>
<evidence type="ECO:0000313" key="1">
    <source>
        <dbReference type="EMBL" id="MCF1751025.1"/>
    </source>
</evidence>
<dbReference type="EMBL" id="JAKEVZ010000005">
    <property type="protein sequence ID" value="MCF1751025.1"/>
    <property type="molecule type" value="Genomic_DNA"/>
</dbReference>
<organism evidence="1 2">
    <name type="scientific">Mariniradius sediminis</name>
    <dbReference type="NCBI Taxonomy" id="2909237"/>
    <lineage>
        <taxon>Bacteria</taxon>
        <taxon>Pseudomonadati</taxon>
        <taxon>Bacteroidota</taxon>
        <taxon>Cytophagia</taxon>
        <taxon>Cytophagales</taxon>
        <taxon>Cyclobacteriaceae</taxon>
        <taxon>Mariniradius</taxon>
    </lineage>
</organism>
<accession>A0ABS9BUJ7</accession>
<sequence>MKIQLTFSYFLLAFVMVWGSSSDNFFKRLFGSANRTTNLQENPVPDQAQKENKVGVFFMPSWNLSPDPNVDIDSFWSCLINNDNCGHTHNTGMWGPKGRIFNAQYPYEGPFLERKPIKELGGFYKRNDPKVARKQLEYMKSYGIDFFAYDWFFGRHYYYHLNFGPQSNIYYPKNWRTDPTKSGRVAVPGVEEWIEQLDVLLAENAKLPESKQMKWAINWCDDSHEKWMLWLDVGSPASISAGRNYRGEAPTKQLFLQVHDKITQLWMDKYFKRKDYLRDPDGRPIVYLYFPQDLESRAAYYGITMKELLTRSQNMAKSAGYGGIKFIAVTAGPMMQHEMLYALPTKWRPTNPREPWRGGEYTDKLLLQDYNPRLKAMGFEGNTTYVYHMFEKQHNRSYADMRETYRLHWEKWSELYKDDPNFEYQVPVAMGWDMRPMGGTWPQPTGFPSEPDKDRVHSTKATFKAKLLDAQKHSAKYRATNGNTIMICCWNEYLEGNYIEPTEGHGFDYLEAIQEVFAKK</sequence>
<proteinExistence type="predicted"/>
<dbReference type="InterPro" id="IPR032719">
    <property type="entry name" value="WbsX"/>
</dbReference>
<dbReference type="Gene3D" id="3.20.20.80">
    <property type="entry name" value="Glycosidases"/>
    <property type="match status" value="1"/>
</dbReference>
<evidence type="ECO:0000313" key="2">
    <source>
        <dbReference type="Proteomes" id="UP001201449"/>
    </source>
</evidence>
<dbReference type="Proteomes" id="UP001201449">
    <property type="component" value="Unassembled WGS sequence"/>
</dbReference>
<dbReference type="PANTHER" id="PTHR41244:SF1">
    <property type="entry name" value="GLYCOSYLTRANSFERASE"/>
    <property type="match status" value="1"/>
</dbReference>